<dbReference type="InterPro" id="IPR003593">
    <property type="entry name" value="AAA+_ATPase"/>
</dbReference>
<dbReference type="Gene3D" id="3.40.50.300">
    <property type="entry name" value="P-loop containing nucleotide triphosphate hydrolases"/>
    <property type="match status" value="1"/>
</dbReference>
<dbReference type="SMART" id="SM00382">
    <property type="entry name" value="AAA"/>
    <property type="match status" value="1"/>
</dbReference>
<proteinExistence type="predicted"/>
<dbReference type="Pfam" id="PF00005">
    <property type="entry name" value="ABC_tran"/>
    <property type="match status" value="1"/>
</dbReference>
<sequence>MGLELINVHKSYRVRGGGVREVLRGVTARIRRGEAVGILGRNGAGKSTLLRILAGVELPSSGVVRRSMSISWPLGFSGAFQSALTGADNVRFIARIYGRPVDRTLGLVESFAELGEYLRMPLASYSSGMRSRLAFAVSLAIDFDCYLVDEAIAPGDARFNERFRAAFAERARRSALILVTHSATTVRAYCTSAAVLDGGVLTFHEDIDEALATYNAL</sequence>
<evidence type="ECO:0000313" key="5">
    <source>
        <dbReference type="Proteomes" id="UP000597507"/>
    </source>
</evidence>
<dbReference type="SUPFAM" id="SSF52540">
    <property type="entry name" value="P-loop containing nucleoside triphosphate hydrolases"/>
    <property type="match status" value="1"/>
</dbReference>
<evidence type="ECO:0000256" key="1">
    <source>
        <dbReference type="ARBA" id="ARBA00022741"/>
    </source>
</evidence>
<dbReference type="InterPro" id="IPR003439">
    <property type="entry name" value="ABC_transporter-like_ATP-bd"/>
</dbReference>
<evidence type="ECO:0000256" key="2">
    <source>
        <dbReference type="ARBA" id="ARBA00022840"/>
    </source>
</evidence>
<dbReference type="InterPro" id="IPR017871">
    <property type="entry name" value="ABC_transporter-like_CS"/>
</dbReference>
<gene>
    <name evidence="4" type="primary">ctrD</name>
    <name evidence="4" type="ORF">GCM10010964_22740</name>
</gene>
<dbReference type="AlphaFoldDB" id="A0A8J2ZBU5"/>
<name>A0A8J2ZBU5_9PROT</name>
<dbReference type="InterPro" id="IPR027417">
    <property type="entry name" value="P-loop_NTPase"/>
</dbReference>
<dbReference type="Proteomes" id="UP000597507">
    <property type="component" value="Unassembled WGS sequence"/>
</dbReference>
<protein>
    <submittedName>
        <fullName evidence="4">Capsule polysaccharide export ATP-binding protein CtrD</fullName>
    </submittedName>
</protein>
<dbReference type="GO" id="GO:0016887">
    <property type="term" value="F:ATP hydrolysis activity"/>
    <property type="evidence" value="ECO:0007669"/>
    <property type="project" value="InterPro"/>
</dbReference>
<dbReference type="PROSITE" id="PS50893">
    <property type="entry name" value="ABC_TRANSPORTER_2"/>
    <property type="match status" value="1"/>
</dbReference>
<dbReference type="RefSeq" id="WP_188900254.1">
    <property type="nucleotide sequence ID" value="NZ_BMKS01000006.1"/>
</dbReference>
<evidence type="ECO:0000259" key="3">
    <source>
        <dbReference type="PROSITE" id="PS50893"/>
    </source>
</evidence>
<organism evidence="4 5">
    <name type="scientific">Caldovatus sediminis</name>
    <dbReference type="NCBI Taxonomy" id="2041189"/>
    <lineage>
        <taxon>Bacteria</taxon>
        <taxon>Pseudomonadati</taxon>
        <taxon>Pseudomonadota</taxon>
        <taxon>Alphaproteobacteria</taxon>
        <taxon>Acetobacterales</taxon>
        <taxon>Roseomonadaceae</taxon>
        <taxon>Caldovatus</taxon>
    </lineage>
</organism>
<comment type="caution">
    <text evidence="4">The sequence shown here is derived from an EMBL/GenBank/DDBJ whole genome shotgun (WGS) entry which is preliminary data.</text>
</comment>
<evidence type="ECO:0000313" key="4">
    <source>
        <dbReference type="EMBL" id="GGG34275.1"/>
    </source>
</evidence>
<dbReference type="PANTHER" id="PTHR46743">
    <property type="entry name" value="TEICHOIC ACIDS EXPORT ATP-BINDING PROTEIN TAGH"/>
    <property type="match status" value="1"/>
</dbReference>
<dbReference type="GO" id="GO:0005524">
    <property type="term" value="F:ATP binding"/>
    <property type="evidence" value="ECO:0007669"/>
    <property type="project" value="UniProtKB-KW"/>
</dbReference>
<dbReference type="InterPro" id="IPR050683">
    <property type="entry name" value="Bact_Polysacc_Export_ATP-bd"/>
</dbReference>
<accession>A0A8J2ZBU5</accession>
<dbReference type="EMBL" id="BMKS01000006">
    <property type="protein sequence ID" value="GGG34275.1"/>
    <property type="molecule type" value="Genomic_DNA"/>
</dbReference>
<keyword evidence="5" id="KW-1185">Reference proteome</keyword>
<dbReference type="PROSITE" id="PS00211">
    <property type="entry name" value="ABC_TRANSPORTER_1"/>
    <property type="match status" value="1"/>
</dbReference>
<reference evidence="4 5" key="1">
    <citation type="journal article" date="2014" name="Int. J. Syst. Evol. Microbiol.">
        <title>Complete genome sequence of Corynebacterium casei LMG S-19264T (=DSM 44701T), isolated from a smear-ripened cheese.</title>
        <authorList>
            <consortium name="US DOE Joint Genome Institute (JGI-PGF)"/>
            <person name="Walter F."/>
            <person name="Albersmeier A."/>
            <person name="Kalinowski J."/>
            <person name="Ruckert C."/>
        </authorList>
    </citation>
    <scope>NUCLEOTIDE SEQUENCE [LARGE SCALE GENOMIC DNA]</scope>
    <source>
        <strain evidence="4 5">CGMCC 1.16330</strain>
    </source>
</reference>
<feature type="domain" description="ABC transporter" evidence="3">
    <location>
        <begin position="3"/>
        <end position="217"/>
    </location>
</feature>
<keyword evidence="1" id="KW-0547">Nucleotide-binding</keyword>
<dbReference type="PANTHER" id="PTHR46743:SF2">
    <property type="entry name" value="TEICHOIC ACIDS EXPORT ATP-BINDING PROTEIN TAGH"/>
    <property type="match status" value="1"/>
</dbReference>
<keyword evidence="2 4" id="KW-0067">ATP-binding</keyword>